<reference evidence="2" key="1">
    <citation type="submission" date="2021-01" db="EMBL/GenBank/DDBJ databases">
        <authorList>
            <person name="Corre E."/>
            <person name="Pelletier E."/>
            <person name="Niang G."/>
            <person name="Scheremetjew M."/>
            <person name="Finn R."/>
            <person name="Kale V."/>
            <person name="Holt S."/>
            <person name="Cochrane G."/>
            <person name="Meng A."/>
            <person name="Brown T."/>
            <person name="Cohen L."/>
        </authorList>
    </citation>
    <scope>NUCLEOTIDE SEQUENCE</scope>
    <source>
        <strain evidence="2">CCMP2058</strain>
    </source>
</reference>
<evidence type="ECO:0000313" key="2">
    <source>
        <dbReference type="EMBL" id="CAD8463071.1"/>
    </source>
</evidence>
<dbReference type="AlphaFoldDB" id="A0A7S0H6M9"/>
<feature type="compositionally biased region" description="Polar residues" evidence="1">
    <location>
        <begin position="70"/>
        <end position="90"/>
    </location>
</feature>
<feature type="region of interest" description="Disordered" evidence="1">
    <location>
        <begin position="67"/>
        <end position="90"/>
    </location>
</feature>
<accession>A0A7S0H6M9</accession>
<organism evidence="2">
    <name type="scientific">Amorphochlora amoebiformis</name>
    <dbReference type="NCBI Taxonomy" id="1561963"/>
    <lineage>
        <taxon>Eukaryota</taxon>
        <taxon>Sar</taxon>
        <taxon>Rhizaria</taxon>
        <taxon>Cercozoa</taxon>
        <taxon>Chlorarachniophyceae</taxon>
        <taxon>Amorphochlora</taxon>
    </lineage>
</organism>
<evidence type="ECO:0000256" key="1">
    <source>
        <dbReference type="SAM" id="MobiDB-lite"/>
    </source>
</evidence>
<protein>
    <submittedName>
        <fullName evidence="2">Uncharacterized protein</fullName>
    </submittedName>
</protein>
<dbReference type="EMBL" id="HBEM01032268">
    <property type="protein sequence ID" value="CAD8463071.1"/>
    <property type="molecule type" value="Transcribed_RNA"/>
</dbReference>
<proteinExistence type="predicted"/>
<gene>
    <name evidence="2" type="ORF">LAMO00422_LOCUS22032</name>
</gene>
<name>A0A7S0H6M9_9EUKA</name>
<sequence>MKLLKWKPVTSGERRIVPRNQVHKRKKKVFERLQRNTNQPLTRSLRSQLSDSGYAVLRSDLSDTPYEVQGFQQSSDPVQLPVSNQDQKNITNTVECSTSGARRHPSAGFSESIQEEFFSGTNELENPFSEATEAVLGL</sequence>